<dbReference type="Proteomes" id="UP000198906">
    <property type="component" value="Unassembled WGS sequence"/>
</dbReference>
<dbReference type="AlphaFoldDB" id="A0A1C6SFV9"/>
<evidence type="ECO:0000313" key="1">
    <source>
        <dbReference type="EMBL" id="SCL28228.1"/>
    </source>
</evidence>
<name>A0A1C6SFV9_9ACTN</name>
<keyword evidence="2" id="KW-1185">Reference proteome</keyword>
<accession>A0A1C6SFV9</accession>
<gene>
    <name evidence="1" type="ORF">GA0074694_5049</name>
</gene>
<evidence type="ECO:0000313" key="2">
    <source>
        <dbReference type="Proteomes" id="UP000198906"/>
    </source>
</evidence>
<dbReference type="EMBL" id="FMHU01000002">
    <property type="protein sequence ID" value="SCL28228.1"/>
    <property type="molecule type" value="Genomic_DNA"/>
</dbReference>
<proteinExistence type="predicted"/>
<sequence>MTEPAALTHDVMFYDTDDEFVTGLLPFIHEVLAQGQAVTARALDRATALRRVGDRVP</sequence>
<reference evidence="2" key="1">
    <citation type="submission" date="2016-06" db="EMBL/GenBank/DDBJ databases">
        <authorList>
            <person name="Varghese N."/>
        </authorList>
    </citation>
    <scope>NUCLEOTIDE SEQUENCE [LARGE SCALE GENOMIC DNA]</scope>
    <source>
        <strain evidence="2">DSM 46123</strain>
    </source>
</reference>
<protein>
    <submittedName>
        <fullName evidence="1">Uncharacterized protein</fullName>
    </submittedName>
</protein>
<organism evidence="1 2">
    <name type="scientific">Micromonospora inyonensis</name>
    <dbReference type="NCBI Taxonomy" id="47866"/>
    <lineage>
        <taxon>Bacteria</taxon>
        <taxon>Bacillati</taxon>
        <taxon>Actinomycetota</taxon>
        <taxon>Actinomycetes</taxon>
        <taxon>Micromonosporales</taxon>
        <taxon>Micromonosporaceae</taxon>
        <taxon>Micromonospora</taxon>
    </lineage>
</organism>